<feature type="transmembrane region" description="Helical" evidence="1">
    <location>
        <begin position="66"/>
        <end position="84"/>
    </location>
</feature>
<evidence type="ECO:0008006" key="4">
    <source>
        <dbReference type="Google" id="ProtNLM"/>
    </source>
</evidence>
<accession>A0A8J2ZJQ1</accession>
<keyword evidence="3" id="KW-1185">Reference proteome</keyword>
<dbReference type="InterPro" id="IPR049713">
    <property type="entry name" value="Pr6Pr-like"/>
</dbReference>
<dbReference type="NCBIfam" id="NF038065">
    <property type="entry name" value="Pr6Pr"/>
    <property type="match status" value="1"/>
</dbReference>
<keyword evidence="1" id="KW-0472">Membrane</keyword>
<gene>
    <name evidence="2" type="ORF">GCM10011415_18510</name>
</gene>
<evidence type="ECO:0000313" key="3">
    <source>
        <dbReference type="Proteomes" id="UP000617145"/>
    </source>
</evidence>
<comment type="caution">
    <text evidence="2">The sequence shown here is derived from an EMBL/GenBank/DDBJ whole genome shotgun (WGS) entry which is preliminary data.</text>
</comment>
<feature type="transmembrane region" description="Helical" evidence="1">
    <location>
        <begin position="37"/>
        <end position="59"/>
    </location>
</feature>
<feature type="transmembrane region" description="Helical" evidence="1">
    <location>
        <begin position="96"/>
        <end position="114"/>
    </location>
</feature>
<proteinExistence type="predicted"/>
<keyword evidence="1" id="KW-0812">Transmembrane</keyword>
<evidence type="ECO:0000256" key="1">
    <source>
        <dbReference type="SAM" id="Phobius"/>
    </source>
</evidence>
<dbReference type="EMBL" id="BMJV01000003">
    <property type="protein sequence ID" value="GGG71026.1"/>
    <property type="molecule type" value="Genomic_DNA"/>
</dbReference>
<name>A0A8J2ZJQ1_9RHOB</name>
<dbReference type="Proteomes" id="UP000617145">
    <property type="component" value="Unassembled WGS sequence"/>
</dbReference>
<reference evidence="2" key="1">
    <citation type="journal article" date="2014" name="Int. J. Syst. Evol. Microbiol.">
        <title>Complete genome sequence of Corynebacterium casei LMG S-19264T (=DSM 44701T), isolated from a smear-ripened cheese.</title>
        <authorList>
            <consortium name="US DOE Joint Genome Institute (JGI-PGF)"/>
            <person name="Walter F."/>
            <person name="Albersmeier A."/>
            <person name="Kalinowski J."/>
            <person name="Ruckert C."/>
        </authorList>
    </citation>
    <scope>NUCLEOTIDE SEQUENCE</scope>
    <source>
        <strain evidence="2">CGMCC 1.15762</strain>
    </source>
</reference>
<protein>
    <recommendedName>
        <fullName evidence="4">FAR-17a/AIG1-like protein</fullName>
    </recommendedName>
</protein>
<reference evidence="2" key="2">
    <citation type="submission" date="2020-09" db="EMBL/GenBank/DDBJ databases">
        <authorList>
            <person name="Sun Q."/>
            <person name="Zhou Y."/>
        </authorList>
    </citation>
    <scope>NUCLEOTIDE SEQUENCE</scope>
    <source>
        <strain evidence="2">CGMCC 1.15762</strain>
    </source>
</reference>
<feature type="transmembrane region" description="Helical" evidence="1">
    <location>
        <begin position="121"/>
        <end position="143"/>
    </location>
</feature>
<sequence length="193" mass="21012">MFSVLIACVAWASLVAQFIATEQESLAFAPLGTAWDLARYFTLLTNLLVALSFAVMTLTDRMLSPAWLGGLTLWIGIVGGVYWALLAQSPKGLEAWANQGLHTAVPLLTVLFWIKCAPKHGLHFGTALVWMLWPLAYFLYAIARGQVDGVYPYFFTDPASVGWDGVARWFAILCAAFVAAGGVQVGIARLIRS</sequence>
<evidence type="ECO:0000313" key="2">
    <source>
        <dbReference type="EMBL" id="GGG71026.1"/>
    </source>
</evidence>
<dbReference type="AlphaFoldDB" id="A0A8J2ZJQ1"/>
<keyword evidence="1" id="KW-1133">Transmembrane helix</keyword>
<feature type="transmembrane region" description="Helical" evidence="1">
    <location>
        <begin position="169"/>
        <end position="191"/>
    </location>
</feature>
<organism evidence="2 3">
    <name type="scientific">Salipiger pallidus</name>
    <dbReference type="NCBI Taxonomy" id="1775170"/>
    <lineage>
        <taxon>Bacteria</taxon>
        <taxon>Pseudomonadati</taxon>
        <taxon>Pseudomonadota</taxon>
        <taxon>Alphaproteobacteria</taxon>
        <taxon>Rhodobacterales</taxon>
        <taxon>Roseobacteraceae</taxon>
        <taxon>Salipiger</taxon>
    </lineage>
</organism>